<dbReference type="CDD" id="cd07779">
    <property type="entry name" value="ASKHA_NBD_FGGY_YgcE-like"/>
    <property type="match status" value="1"/>
</dbReference>
<dbReference type="EC" id="2.7.1.-" evidence="7"/>
<accession>A0A378TB53</accession>
<evidence type="ECO:0000313" key="8">
    <source>
        <dbReference type="Proteomes" id="UP000254978"/>
    </source>
</evidence>
<dbReference type="PANTHER" id="PTHR43095">
    <property type="entry name" value="SUGAR KINASE"/>
    <property type="match status" value="1"/>
</dbReference>
<keyword evidence="2" id="KW-0859">Xylose metabolism</keyword>
<dbReference type="PIRSF" id="PIRSF000538">
    <property type="entry name" value="GlpK"/>
    <property type="match status" value="1"/>
</dbReference>
<evidence type="ECO:0000256" key="1">
    <source>
        <dbReference type="ARBA" id="ARBA00009156"/>
    </source>
</evidence>
<keyword evidence="2" id="KW-0119">Carbohydrate metabolism</keyword>
<feature type="domain" description="Carbohydrate kinase FGGY N-terminal" evidence="5">
    <location>
        <begin position="7"/>
        <end position="244"/>
    </location>
</feature>
<protein>
    <submittedName>
        <fullName evidence="7">Pentulose/hexulose kinase</fullName>
        <ecNumber evidence="7">2.7.1.-</ecNumber>
    </submittedName>
</protein>
<dbReference type="SUPFAM" id="SSF53067">
    <property type="entry name" value="Actin-like ATPase domain"/>
    <property type="match status" value="2"/>
</dbReference>
<keyword evidence="4 7" id="KW-0418">Kinase</keyword>
<dbReference type="Gene3D" id="3.30.420.40">
    <property type="match status" value="2"/>
</dbReference>
<reference evidence="7 8" key="1">
    <citation type="submission" date="2018-06" db="EMBL/GenBank/DDBJ databases">
        <authorList>
            <consortium name="Pathogen Informatics"/>
            <person name="Doyle S."/>
        </authorList>
    </citation>
    <scope>NUCLEOTIDE SEQUENCE [LARGE SCALE GENOMIC DNA]</scope>
    <source>
        <strain evidence="7 8">NCTC10821</strain>
    </source>
</reference>
<dbReference type="GO" id="GO:0016301">
    <property type="term" value="F:kinase activity"/>
    <property type="evidence" value="ECO:0007669"/>
    <property type="project" value="UniProtKB-KW"/>
</dbReference>
<dbReference type="InterPro" id="IPR000577">
    <property type="entry name" value="Carb_kinase_FGGY"/>
</dbReference>
<dbReference type="GO" id="GO:0042732">
    <property type="term" value="P:D-xylose metabolic process"/>
    <property type="evidence" value="ECO:0007669"/>
    <property type="project" value="UniProtKB-KW"/>
</dbReference>
<organism evidence="7 8">
    <name type="scientific">Mycolicibacterium tokaiense</name>
    <dbReference type="NCBI Taxonomy" id="39695"/>
    <lineage>
        <taxon>Bacteria</taxon>
        <taxon>Bacillati</taxon>
        <taxon>Actinomycetota</taxon>
        <taxon>Actinomycetes</taxon>
        <taxon>Mycobacteriales</taxon>
        <taxon>Mycobacteriaceae</taxon>
        <taxon>Mycolicibacterium</taxon>
    </lineage>
</organism>
<evidence type="ECO:0000256" key="3">
    <source>
        <dbReference type="ARBA" id="ARBA00022679"/>
    </source>
</evidence>
<evidence type="ECO:0000259" key="5">
    <source>
        <dbReference type="Pfam" id="PF00370"/>
    </source>
</evidence>
<name>A0A378TB53_9MYCO</name>
<keyword evidence="8" id="KW-1185">Reference proteome</keyword>
<keyword evidence="3 7" id="KW-0808">Transferase</keyword>
<dbReference type="Pfam" id="PF00370">
    <property type="entry name" value="FGGY_N"/>
    <property type="match status" value="1"/>
</dbReference>
<evidence type="ECO:0000259" key="6">
    <source>
        <dbReference type="Pfam" id="PF02782"/>
    </source>
</evidence>
<dbReference type="Pfam" id="PF02782">
    <property type="entry name" value="FGGY_C"/>
    <property type="match status" value="1"/>
</dbReference>
<evidence type="ECO:0000313" key="7">
    <source>
        <dbReference type="EMBL" id="STZ56756.1"/>
    </source>
</evidence>
<dbReference type="EMBL" id="UGQT01000001">
    <property type="protein sequence ID" value="STZ56756.1"/>
    <property type="molecule type" value="Genomic_DNA"/>
</dbReference>
<feature type="domain" description="Carbohydrate kinase FGGY C-terminal" evidence="6">
    <location>
        <begin position="254"/>
        <end position="450"/>
    </location>
</feature>
<comment type="similarity">
    <text evidence="1">Belongs to the FGGY kinase family.</text>
</comment>
<sequence length="500" mass="53269">MAERDLVLAVDCSTSGAKAVVFGPDGRSLSSGRATFTMAKTPEGRHEQNAHDWWRTTSAVIAQAMAGVDRTRVAAMTVTHQRETFVCVDAAGEPLRPAIVWADNRSVPQVEEFGSDETHRISGRVPDITPAIFKLAWLNQHEPAMLRSATRVADVAAYLHWRLTGRWITSASSGDSLGLMDLASRQWSPTLCEIAGVEIHQLPEIATPGTVIGAVDGAVAEQLGLTPGTPVIAAAGDGQCAALGTGVSDADTMYLNVGTALVAGYVSPEYRWSRKYRTVLDAAGQGFLLEAFTLSGAYLITWFVDTFAPALLAQGADPSCAAREQDLEAGAASVPPGSDGLFTVPYWNGSQTPYWEGNARGTVLGWSGIHTGAHFYRSILEGSAFEVRLQVEGVIADTGVPVRRFLATGGGSRSPLWSQIIADVTGIQVDICAETETTALGAAMMASCAAGIHPDLRTAAAAMTRTVQSIAPQPAVAQQYDELYKRYLTIYPVVREICQR</sequence>
<dbReference type="RefSeq" id="WP_163908326.1">
    <property type="nucleotide sequence ID" value="NZ_AP022600.1"/>
</dbReference>
<dbReference type="AlphaFoldDB" id="A0A378TB53"/>
<dbReference type="InterPro" id="IPR050406">
    <property type="entry name" value="FGGY_Carb_Kinase"/>
</dbReference>
<evidence type="ECO:0000256" key="4">
    <source>
        <dbReference type="ARBA" id="ARBA00022777"/>
    </source>
</evidence>
<proteinExistence type="inferred from homology"/>
<evidence type="ECO:0000256" key="2">
    <source>
        <dbReference type="ARBA" id="ARBA00022629"/>
    </source>
</evidence>
<dbReference type="InterPro" id="IPR018484">
    <property type="entry name" value="FGGY_N"/>
</dbReference>
<dbReference type="Proteomes" id="UP000254978">
    <property type="component" value="Unassembled WGS sequence"/>
</dbReference>
<gene>
    <name evidence="7" type="primary">lsrK</name>
    <name evidence="7" type="ORF">NCTC10821_00249</name>
</gene>
<dbReference type="PANTHER" id="PTHR43095:SF5">
    <property type="entry name" value="XYLULOSE KINASE"/>
    <property type="match status" value="1"/>
</dbReference>
<dbReference type="InterPro" id="IPR043129">
    <property type="entry name" value="ATPase_NBD"/>
</dbReference>
<dbReference type="InterPro" id="IPR018485">
    <property type="entry name" value="FGGY_C"/>
</dbReference>